<dbReference type="Gene3D" id="2.130.10.10">
    <property type="entry name" value="YVTN repeat-like/Quinoprotein amine dehydrogenase"/>
    <property type="match status" value="1"/>
</dbReference>
<comment type="caution">
    <text evidence="12">The sequence shown here is derived from an EMBL/GenBank/DDBJ whole genome shotgun (WGS) entry which is preliminary data.</text>
</comment>
<gene>
    <name evidence="12" type="ORF">D7294_22205</name>
</gene>
<feature type="compositionally biased region" description="Low complexity" evidence="10">
    <location>
        <begin position="286"/>
        <end position="306"/>
    </location>
</feature>
<proteinExistence type="predicted"/>
<keyword evidence="5" id="KW-0418">Kinase</keyword>
<keyword evidence="6 9" id="KW-0067">ATP-binding</keyword>
<evidence type="ECO:0000256" key="3">
    <source>
        <dbReference type="ARBA" id="ARBA00022679"/>
    </source>
</evidence>
<accession>A0A3A9YTA5</accession>
<dbReference type="SUPFAM" id="SSF56112">
    <property type="entry name" value="Protein kinase-like (PK-like)"/>
    <property type="match status" value="1"/>
</dbReference>
<dbReference type="EMBL" id="RBAL01000014">
    <property type="protein sequence ID" value="RKN39282.1"/>
    <property type="molecule type" value="Genomic_DNA"/>
</dbReference>
<dbReference type="GO" id="GO:0005524">
    <property type="term" value="F:ATP binding"/>
    <property type="evidence" value="ECO:0007669"/>
    <property type="project" value="UniProtKB-UniRule"/>
</dbReference>
<evidence type="ECO:0000256" key="1">
    <source>
        <dbReference type="ARBA" id="ARBA00012513"/>
    </source>
</evidence>
<name>A0A3A9YTA5_9ACTN</name>
<dbReference type="PROSITE" id="PS50011">
    <property type="entry name" value="PROTEIN_KINASE_DOM"/>
    <property type="match status" value="1"/>
</dbReference>
<dbReference type="InterPro" id="IPR002372">
    <property type="entry name" value="PQQ_rpt_dom"/>
</dbReference>
<dbReference type="InterPro" id="IPR011009">
    <property type="entry name" value="Kinase-like_dom_sf"/>
</dbReference>
<dbReference type="Gene3D" id="1.10.510.10">
    <property type="entry name" value="Transferase(Phosphotransferase) domain 1"/>
    <property type="match status" value="1"/>
</dbReference>
<dbReference type="RefSeq" id="WP_120682513.1">
    <property type="nucleotide sequence ID" value="NZ_RBAL01000014.1"/>
</dbReference>
<evidence type="ECO:0000259" key="11">
    <source>
        <dbReference type="PROSITE" id="PS50011"/>
    </source>
</evidence>
<feature type="binding site" evidence="9">
    <location>
        <position position="41"/>
    </location>
    <ligand>
        <name>ATP</name>
        <dbReference type="ChEBI" id="CHEBI:30616"/>
    </ligand>
</feature>
<dbReference type="FunFam" id="1.10.510.10:FF:000021">
    <property type="entry name" value="Serine/threonine protein kinase"/>
    <property type="match status" value="1"/>
</dbReference>
<dbReference type="GO" id="GO:0045717">
    <property type="term" value="P:negative regulation of fatty acid biosynthetic process"/>
    <property type="evidence" value="ECO:0007669"/>
    <property type="project" value="UniProtKB-ARBA"/>
</dbReference>
<dbReference type="OrthoDB" id="9762169at2"/>
<dbReference type="SUPFAM" id="SSF50998">
    <property type="entry name" value="Quinoprotein alcohol dehydrogenase-like"/>
    <property type="match status" value="1"/>
</dbReference>
<sequence>MGDGDRVLAGRYRLVRPLGQGGMGEVWEAHDESLRRPVAVKVVSVLAGGGGRAAEARARFLREARITAALQHPNIVTVHDLGEAATAEGTTPFLVMELLRGHSLEAVIRRGPVGGADTARWGAQVCDALAEAHAGGVLHRDIKPANLFVTAAGIVKVLDFGIARAADPEATGDRLTHTGFLVGTASYMAPEQARGNPERRSDLYALGCVLFDMLTGRPPFTAPDAVGYLMAHLNDPPPAPSSVAPGVSGAWDRLILRLLAKEPRLRHESAAALAAELRRLQGQGGDAPAPAAADLGGRPEDAATATAPVPGVAAPTAVSTAPGGPAGPRGLTRRGLLAGGGSLAALAVAGGAGAVYVSGDPEKDPVAWSRKIDGIDLLNAPEPHLLVSGGRCVVATGNDYRDTAALCAVDLADGEGLWEVSLDGLWVGASPTRFAVADGVVFALTTSGTDKSTNVVHAFDAADGTRLLRRDQSPSRLDVHGPSGLLISGEGGLLTGTDPRTGDSRWVMDVSSPYDAAFVLAGDLVLCDGGPAVLAETGEVHWERSDLAPRGDLGHALGEGVLAYEAGETAAVDVVFRAADTGEVVWRSPYREEDPEPVVGALPPLASLVSGTTVLLPPGAGERTKPTAVDGLTGEQKWTWDGAGGTDARSVTGGFVVPAGETTVCLAADDGSERWRDEDGGTPTVRTADAYAAFYRTKRERLIHRWTTVRVLGAEGGDEVWRGQFDSSTVSGPAAVEDLIIVIDGDGMLWVLPG</sequence>
<keyword evidence="3" id="KW-0808">Transferase</keyword>
<evidence type="ECO:0000256" key="8">
    <source>
        <dbReference type="ARBA" id="ARBA00048679"/>
    </source>
</evidence>
<dbReference type="Gene3D" id="2.40.128.630">
    <property type="match status" value="1"/>
</dbReference>
<organism evidence="12 13">
    <name type="scientific">Streptomyces hoynatensis</name>
    <dbReference type="NCBI Taxonomy" id="1141874"/>
    <lineage>
        <taxon>Bacteria</taxon>
        <taxon>Bacillati</taxon>
        <taxon>Actinomycetota</taxon>
        <taxon>Actinomycetes</taxon>
        <taxon>Kitasatosporales</taxon>
        <taxon>Streptomycetaceae</taxon>
        <taxon>Streptomyces</taxon>
    </lineage>
</organism>
<evidence type="ECO:0000256" key="5">
    <source>
        <dbReference type="ARBA" id="ARBA00022777"/>
    </source>
</evidence>
<evidence type="ECO:0000256" key="7">
    <source>
        <dbReference type="ARBA" id="ARBA00047899"/>
    </source>
</evidence>
<comment type="catalytic activity">
    <reaction evidence="8">
        <text>L-seryl-[protein] + ATP = O-phospho-L-seryl-[protein] + ADP + H(+)</text>
        <dbReference type="Rhea" id="RHEA:17989"/>
        <dbReference type="Rhea" id="RHEA-COMP:9863"/>
        <dbReference type="Rhea" id="RHEA-COMP:11604"/>
        <dbReference type="ChEBI" id="CHEBI:15378"/>
        <dbReference type="ChEBI" id="CHEBI:29999"/>
        <dbReference type="ChEBI" id="CHEBI:30616"/>
        <dbReference type="ChEBI" id="CHEBI:83421"/>
        <dbReference type="ChEBI" id="CHEBI:456216"/>
        <dbReference type="EC" id="2.7.11.1"/>
    </reaction>
</comment>
<feature type="region of interest" description="Disordered" evidence="10">
    <location>
        <begin position="283"/>
        <end position="306"/>
    </location>
</feature>
<evidence type="ECO:0000256" key="2">
    <source>
        <dbReference type="ARBA" id="ARBA00022527"/>
    </source>
</evidence>
<dbReference type="PANTHER" id="PTHR43289:SF6">
    <property type="entry name" value="SERINE_THREONINE-PROTEIN KINASE NEKL-3"/>
    <property type="match status" value="1"/>
</dbReference>
<dbReference type="Gene3D" id="3.30.200.20">
    <property type="entry name" value="Phosphorylase Kinase, domain 1"/>
    <property type="match status" value="1"/>
</dbReference>
<feature type="domain" description="Protein kinase" evidence="11">
    <location>
        <begin position="12"/>
        <end position="280"/>
    </location>
</feature>
<keyword evidence="4 9" id="KW-0547">Nucleotide-binding</keyword>
<dbReference type="CDD" id="cd14014">
    <property type="entry name" value="STKc_PknB_like"/>
    <property type="match status" value="1"/>
</dbReference>
<dbReference type="PANTHER" id="PTHR43289">
    <property type="entry name" value="MITOGEN-ACTIVATED PROTEIN KINASE KINASE KINASE 20-RELATED"/>
    <property type="match status" value="1"/>
</dbReference>
<comment type="catalytic activity">
    <reaction evidence="7">
        <text>L-threonyl-[protein] + ATP = O-phospho-L-threonyl-[protein] + ADP + H(+)</text>
        <dbReference type="Rhea" id="RHEA:46608"/>
        <dbReference type="Rhea" id="RHEA-COMP:11060"/>
        <dbReference type="Rhea" id="RHEA-COMP:11605"/>
        <dbReference type="ChEBI" id="CHEBI:15378"/>
        <dbReference type="ChEBI" id="CHEBI:30013"/>
        <dbReference type="ChEBI" id="CHEBI:30616"/>
        <dbReference type="ChEBI" id="CHEBI:61977"/>
        <dbReference type="ChEBI" id="CHEBI:456216"/>
        <dbReference type="EC" id="2.7.11.1"/>
    </reaction>
</comment>
<dbReference type="Proteomes" id="UP000272474">
    <property type="component" value="Unassembled WGS sequence"/>
</dbReference>
<evidence type="ECO:0000256" key="10">
    <source>
        <dbReference type="SAM" id="MobiDB-lite"/>
    </source>
</evidence>
<reference evidence="12 13" key="1">
    <citation type="journal article" date="2014" name="Int. J. Syst. Evol. Microbiol.">
        <title>Streptomyces hoynatensis sp. nov., isolated from deep marine sediment.</title>
        <authorList>
            <person name="Veyisoglu A."/>
            <person name="Sahin N."/>
        </authorList>
    </citation>
    <scope>NUCLEOTIDE SEQUENCE [LARGE SCALE GENOMIC DNA]</scope>
    <source>
        <strain evidence="12 13">KCTC 29097</strain>
    </source>
</reference>
<dbReference type="PROSITE" id="PS00107">
    <property type="entry name" value="PROTEIN_KINASE_ATP"/>
    <property type="match status" value="1"/>
</dbReference>
<evidence type="ECO:0000313" key="13">
    <source>
        <dbReference type="Proteomes" id="UP000272474"/>
    </source>
</evidence>
<dbReference type="GO" id="GO:0004674">
    <property type="term" value="F:protein serine/threonine kinase activity"/>
    <property type="evidence" value="ECO:0007669"/>
    <property type="project" value="UniProtKB-KW"/>
</dbReference>
<keyword evidence="2" id="KW-0723">Serine/threonine-protein kinase</keyword>
<evidence type="ECO:0000256" key="9">
    <source>
        <dbReference type="PROSITE-ProRule" id="PRU10141"/>
    </source>
</evidence>
<evidence type="ECO:0000256" key="4">
    <source>
        <dbReference type="ARBA" id="ARBA00022741"/>
    </source>
</evidence>
<protein>
    <recommendedName>
        <fullName evidence="1">non-specific serine/threonine protein kinase</fullName>
        <ecNumber evidence="1">2.7.11.1</ecNumber>
    </recommendedName>
</protein>
<dbReference type="InterPro" id="IPR015943">
    <property type="entry name" value="WD40/YVTN_repeat-like_dom_sf"/>
</dbReference>
<evidence type="ECO:0000313" key="12">
    <source>
        <dbReference type="EMBL" id="RKN39282.1"/>
    </source>
</evidence>
<dbReference type="InterPro" id="IPR011047">
    <property type="entry name" value="Quinoprotein_ADH-like_sf"/>
</dbReference>
<dbReference type="Pfam" id="PF13360">
    <property type="entry name" value="PQQ_2"/>
    <property type="match status" value="1"/>
</dbReference>
<feature type="region of interest" description="Disordered" evidence="10">
    <location>
        <begin position="313"/>
        <end position="332"/>
    </location>
</feature>
<dbReference type="EC" id="2.7.11.1" evidence="1"/>
<dbReference type="InterPro" id="IPR008271">
    <property type="entry name" value="Ser/Thr_kinase_AS"/>
</dbReference>
<dbReference type="InterPro" id="IPR017441">
    <property type="entry name" value="Protein_kinase_ATP_BS"/>
</dbReference>
<dbReference type="PROSITE" id="PS00108">
    <property type="entry name" value="PROTEIN_KINASE_ST"/>
    <property type="match status" value="1"/>
</dbReference>
<dbReference type="SMART" id="SM00220">
    <property type="entry name" value="S_TKc"/>
    <property type="match status" value="1"/>
</dbReference>
<dbReference type="FunFam" id="3.30.200.20:FF:000035">
    <property type="entry name" value="Serine/threonine protein kinase Stk1"/>
    <property type="match status" value="1"/>
</dbReference>
<dbReference type="AlphaFoldDB" id="A0A3A9YTA5"/>
<evidence type="ECO:0000256" key="6">
    <source>
        <dbReference type="ARBA" id="ARBA00022840"/>
    </source>
</evidence>
<dbReference type="Pfam" id="PF00069">
    <property type="entry name" value="Pkinase"/>
    <property type="match status" value="1"/>
</dbReference>
<keyword evidence="13" id="KW-1185">Reference proteome</keyword>
<dbReference type="InterPro" id="IPR000719">
    <property type="entry name" value="Prot_kinase_dom"/>
</dbReference>